<reference evidence="8 9" key="1">
    <citation type="submission" date="2018-06" db="EMBL/GenBank/DDBJ databases">
        <title>Genomic Encyclopedia of Archaeal and Bacterial Type Strains, Phase II (KMG-II): from individual species to whole genera.</title>
        <authorList>
            <person name="Goeker M."/>
        </authorList>
    </citation>
    <scope>NUCLEOTIDE SEQUENCE [LARGE SCALE GENOMIC DNA]</scope>
    <source>
        <strain evidence="8 9">KACC 16626</strain>
    </source>
</reference>
<feature type="domain" description="LysM" evidence="7">
    <location>
        <begin position="262"/>
        <end position="306"/>
    </location>
</feature>
<keyword evidence="3 4" id="KW-0326">Glycosidase</keyword>
<evidence type="ECO:0000256" key="6">
    <source>
        <dbReference type="SAM" id="SignalP"/>
    </source>
</evidence>
<dbReference type="PROSITE" id="PS00953">
    <property type="entry name" value="GLYCOSYL_HYDROL_F25_1"/>
    <property type="match status" value="1"/>
</dbReference>
<evidence type="ECO:0000256" key="1">
    <source>
        <dbReference type="ARBA" id="ARBA00010646"/>
    </source>
</evidence>
<comment type="catalytic activity">
    <reaction evidence="4">
        <text>Hydrolysis of (1-&gt;4)-beta-linkages between N-acetylmuramic acid and N-acetyl-D-glucosamine residues in a peptidoglycan and between N-acetyl-D-glucosamine residues in chitodextrins.</text>
        <dbReference type="EC" id="3.2.1.17"/>
    </reaction>
</comment>
<dbReference type="SMART" id="SM00257">
    <property type="entry name" value="LysM"/>
    <property type="match status" value="2"/>
</dbReference>
<name>A0A318TX33_9BACL</name>
<comment type="caution">
    <text evidence="8">The sequence shown here is derived from an EMBL/GenBank/DDBJ whole genome shotgun (WGS) entry which is preliminary data.</text>
</comment>
<dbReference type="Proteomes" id="UP000247416">
    <property type="component" value="Unassembled WGS sequence"/>
</dbReference>
<dbReference type="GO" id="GO:0016998">
    <property type="term" value="P:cell wall macromolecule catabolic process"/>
    <property type="evidence" value="ECO:0007669"/>
    <property type="project" value="InterPro"/>
</dbReference>
<comment type="similarity">
    <text evidence="1 4">Belongs to the glycosyl hydrolase 25 family.</text>
</comment>
<dbReference type="GO" id="GO:0016052">
    <property type="term" value="P:carbohydrate catabolic process"/>
    <property type="evidence" value="ECO:0007669"/>
    <property type="project" value="TreeGrafter"/>
</dbReference>
<feature type="chain" id="PRO_5016442137" description="Lysozyme" evidence="6">
    <location>
        <begin position="27"/>
        <end position="356"/>
    </location>
</feature>
<evidence type="ECO:0000256" key="2">
    <source>
        <dbReference type="ARBA" id="ARBA00022801"/>
    </source>
</evidence>
<dbReference type="EC" id="3.2.1.17" evidence="4"/>
<feature type="region of interest" description="Disordered" evidence="5">
    <location>
        <begin position="231"/>
        <end position="261"/>
    </location>
</feature>
<dbReference type="Pfam" id="PF01183">
    <property type="entry name" value="Glyco_hydro_25"/>
    <property type="match status" value="1"/>
</dbReference>
<dbReference type="PANTHER" id="PTHR34135">
    <property type="entry name" value="LYSOZYME"/>
    <property type="match status" value="1"/>
</dbReference>
<dbReference type="PROSITE" id="PS51904">
    <property type="entry name" value="GLYCOSYL_HYDROL_F25_2"/>
    <property type="match status" value="1"/>
</dbReference>
<dbReference type="Gene3D" id="3.10.350.10">
    <property type="entry name" value="LysM domain"/>
    <property type="match status" value="2"/>
</dbReference>
<dbReference type="InterPro" id="IPR018077">
    <property type="entry name" value="Glyco_hydro_fam25_subgr"/>
</dbReference>
<protein>
    <recommendedName>
        <fullName evidence="4">Lysozyme</fullName>
        <ecNumber evidence="4">3.2.1.17</ecNumber>
    </recommendedName>
</protein>
<evidence type="ECO:0000259" key="7">
    <source>
        <dbReference type="PROSITE" id="PS51782"/>
    </source>
</evidence>
<dbReference type="Pfam" id="PF01476">
    <property type="entry name" value="LysM"/>
    <property type="match status" value="2"/>
</dbReference>
<dbReference type="AlphaFoldDB" id="A0A318TX33"/>
<accession>A0A318TX33</accession>
<proteinExistence type="inferred from homology"/>
<dbReference type="InterPro" id="IPR018392">
    <property type="entry name" value="LysM"/>
</dbReference>
<keyword evidence="6" id="KW-0732">Signal</keyword>
<dbReference type="EMBL" id="QJTJ01000002">
    <property type="protein sequence ID" value="PYF08307.1"/>
    <property type="molecule type" value="Genomic_DNA"/>
</dbReference>
<dbReference type="PANTHER" id="PTHR34135:SF2">
    <property type="entry name" value="LYSOZYME"/>
    <property type="match status" value="1"/>
</dbReference>
<dbReference type="OrthoDB" id="9802228at2"/>
<evidence type="ECO:0000313" key="9">
    <source>
        <dbReference type="Proteomes" id="UP000247416"/>
    </source>
</evidence>
<dbReference type="InterPro" id="IPR036779">
    <property type="entry name" value="LysM_dom_sf"/>
</dbReference>
<keyword evidence="9" id="KW-1185">Reference proteome</keyword>
<dbReference type="Gene3D" id="3.20.20.80">
    <property type="entry name" value="Glycosidases"/>
    <property type="match status" value="1"/>
</dbReference>
<keyword evidence="2 4" id="KW-0378">Hydrolase</keyword>
<gene>
    <name evidence="8" type="ORF">BJ095_10272</name>
</gene>
<dbReference type="PROSITE" id="PS51782">
    <property type="entry name" value="LYSM"/>
    <property type="match status" value="2"/>
</dbReference>
<evidence type="ECO:0000256" key="4">
    <source>
        <dbReference type="RuleBase" id="RU361176"/>
    </source>
</evidence>
<dbReference type="InterPro" id="IPR008270">
    <property type="entry name" value="Glyco_hydro_25_AS"/>
</dbReference>
<evidence type="ECO:0000256" key="3">
    <source>
        <dbReference type="ARBA" id="ARBA00023295"/>
    </source>
</evidence>
<dbReference type="InterPro" id="IPR017853">
    <property type="entry name" value="GH"/>
</dbReference>
<feature type="domain" description="LysM" evidence="7">
    <location>
        <begin position="310"/>
        <end position="354"/>
    </location>
</feature>
<evidence type="ECO:0000313" key="8">
    <source>
        <dbReference type="EMBL" id="PYF08307.1"/>
    </source>
</evidence>
<dbReference type="SMART" id="SM00641">
    <property type="entry name" value="Glyco_25"/>
    <property type="match status" value="1"/>
</dbReference>
<feature type="signal peptide" evidence="6">
    <location>
        <begin position="1"/>
        <end position="26"/>
    </location>
</feature>
<dbReference type="GO" id="GO:0009253">
    <property type="term" value="P:peptidoglycan catabolic process"/>
    <property type="evidence" value="ECO:0007669"/>
    <property type="project" value="InterPro"/>
</dbReference>
<organism evidence="8 9">
    <name type="scientific">Ureibacillus chungkukjangi</name>
    <dbReference type="NCBI Taxonomy" id="1202712"/>
    <lineage>
        <taxon>Bacteria</taxon>
        <taxon>Bacillati</taxon>
        <taxon>Bacillota</taxon>
        <taxon>Bacilli</taxon>
        <taxon>Bacillales</taxon>
        <taxon>Caryophanaceae</taxon>
        <taxon>Ureibacillus</taxon>
    </lineage>
</organism>
<feature type="compositionally biased region" description="Acidic residues" evidence="5">
    <location>
        <begin position="231"/>
        <end position="247"/>
    </location>
</feature>
<dbReference type="InterPro" id="IPR002053">
    <property type="entry name" value="Glyco_hydro_25"/>
</dbReference>
<dbReference type="CDD" id="cd00118">
    <property type="entry name" value="LysM"/>
    <property type="match status" value="2"/>
</dbReference>
<sequence length="356" mass="38864">MVKKLGQIFIALLFIGTLAFANNALAVEPESSSEYEGIDVSRYQENVDWEAVANAGMEVAIIKSSEGVDYTDPNFEVNYEGAKAAGLKVGFYHFLTATTVEQAREEASFFASIISGKEIEVKPVMDFEDLDGLSVEDINAIALAFAEEVESQTGYPVMVYSNADNATNVFGESLTKYSLWLAQYDGNQPSNDVIWETWAGWQYTDTGSIDGVTGDVDLNIFNDGIFIEATSTEEEPEEQPEQSEEQPTEPSTPESGENSSATTYVVKAGDTLYSIARMHDTTVSAILANNDLANPNLIHPGVELTISNISSYLINWGDTLWSLSKRFGTTVEALASENNIENPDLIYAGDTLNIPQ</sequence>
<evidence type="ECO:0000256" key="5">
    <source>
        <dbReference type="SAM" id="MobiDB-lite"/>
    </source>
</evidence>
<dbReference type="GO" id="GO:0003796">
    <property type="term" value="F:lysozyme activity"/>
    <property type="evidence" value="ECO:0007669"/>
    <property type="project" value="UniProtKB-EC"/>
</dbReference>
<dbReference type="SUPFAM" id="SSF54106">
    <property type="entry name" value="LysM domain"/>
    <property type="match status" value="2"/>
</dbReference>
<dbReference type="SUPFAM" id="SSF51445">
    <property type="entry name" value="(Trans)glycosidases"/>
    <property type="match status" value="1"/>
</dbReference>